<dbReference type="SUPFAM" id="SSF52172">
    <property type="entry name" value="CheY-like"/>
    <property type="match status" value="1"/>
</dbReference>
<proteinExistence type="predicted"/>
<sequence length="221" mass="24335">MKVLIAEDNVLLGKSLKRGLEEAGWTADWGADGKEAWYFLEAGSYDVVVLDWMLPQLSGLEVLQRLRSKGNNVPVIMVTARGAVDDRVQGLDTGADDYLAKPFEMVELISRLNALYRRSVARGASTLDCGNLTLELNTLKVFIAGQPVELTGKEYDLLQALVGKAGHVVSRHAIVSLLYPFDQEPDSNSVDVLLNRLRRKLSHSDVEIATVRGKGFILRVA</sequence>
<dbReference type="FunFam" id="3.40.50.2300:FF:000002">
    <property type="entry name" value="DNA-binding response regulator PhoP"/>
    <property type="match status" value="1"/>
</dbReference>
<dbReference type="InterPro" id="IPR011006">
    <property type="entry name" value="CheY-like_superfamily"/>
</dbReference>
<keyword evidence="2" id="KW-0902">Two-component regulatory system</keyword>
<dbReference type="PANTHER" id="PTHR48111">
    <property type="entry name" value="REGULATOR OF RPOS"/>
    <property type="match status" value="1"/>
</dbReference>
<gene>
    <name evidence="10" type="ORF">GCM10017655_38450</name>
</gene>
<dbReference type="EMBL" id="BSFN01000013">
    <property type="protein sequence ID" value="GLK90781.1"/>
    <property type="molecule type" value="Genomic_DNA"/>
</dbReference>
<dbReference type="GO" id="GO:0005829">
    <property type="term" value="C:cytosol"/>
    <property type="evidence" value="ECO:0007669"/>
    <property type="project" value="TreeGrafter"/>
</dbReference>
<dbReference type="SMART" id="SM00448">
    <property type="entry name" value="REC"/>
    <property type="match status" value="1"/>
</dbReference>
<evidence type="ECO:0000256" key="2">
    <source>
        <dbReference type="ARBA" id="ARBA00023012"/>
    </source>
</evidence>
<keyword evidence="11" id="KW-1185">Reference proteome</keyword>
<dbReference type="InterPro" id="IPR039420">
    <property type="entry name" value="WalR-like"/>
</dbReference>
<keyword evidence="4 7" id="KW-0238">DNA-binding</keyword>
<dbReference type="CDD" id="cd00383">
    <property type="entry name" value="trans_reg_C"/>
    <property type="match status" value="1"/>
</dbReference>
<dbReference type="InterPro" id="IPR001789">
    <property type="entry name" value="Sig_transdc_resp-reg_receiver"/>
</dbReference>
<reference evidence="10" key="1">
    <citation type="journal article" date="2014" name="Int. J. Syst. Evol. Microbiol.">
        <title>Complete genome sequence of Corynebacterium casei LMG S-19264T (=DSM 44701T), isolated from a smear-ripened cheese.</title>
        <authorList>
            <consortium name="US DOE Joint Genome Institute (JGI-PGF)"/>
            <person name="Walter F."/>
            <person name="Albersmeier A."/>
            <person name="Kalinowski J."/>
            <person name="Ruckert C."/>
        </authorList>
    </citation>
    <scope>NUCLEOTIDE SEQUENCE</scope>
    <source>
        <strain evidence="10">VKM B-2935</strain>
    </source>
</reference>
<keyword evidence="1 6" id="KW-0597">Phosphoprotein</keyword>
<dbReference type="Proteomes" id="UP001143328">
    <property type="component" value="Unassembled WGS sequence"/>
</dbReference>
<evidence type="ECO:0000256" key="7">
    <source>
        <dbReference type="PROSITE-ProRule" id="PRU01091"/>
    </source>
</evidence>
<dbReference type="PROSITE" id="PS51755">
    <property type="entry name" value="OMPR_PHOB"/>
    <property type="match status" value="1"/>
</dbReference>
<dbReference type="InterPro" id="IPR036388">
    <property type="entry name" value="WH-like_DNA-bd_sf"/>
</dbReference>
<dbReference type="AlphaFoldDB" id="A0A9W6K797"/>
<evidence type="ECO:0000256" key="4">
    <source>
        <dbReference type="ARBA" id="ARBA00023125"/>
    </source>
</evidence>
<dbReference type="Pfam" id="PF00486">
    <property type="entry name" value="Trans_reg_C"/>
    <property type="match status" value="1"/>
</dbReference>
<accession>A0A9W6K797</accession>
<dbReference type="PROSITE" id="PS50110">
    <property type="entry name" value="RESPONSE_REGULATORY"/>
    <property type="match status" value="1"/>
</dbReference>
<evidence type="ECO:0000256" key="3">
    <source>
        <dbReference type="ARBA" id="ARBA00023015"/>
    </source>
</evidence>
<evidence type="ECO:0000256" key="6">
    <source>
        <dbReference type="PROSITE-ProRule" id="PRU00169"/>
    </source>
</evidence>
<dbReference type="Gene3D" id="6.10.250.690">
    <property type="match status" value="1"/>
</dbReference>
<reference evidence="10" key="2">
    <citation type="submission" date="2023-01" db="EMBL/GenBank/DDBJ databases">
        <authorList>
            <person name="Sun Q."/>
            <person name="Evtushenko L."/>
        </authorList>
    </citation>
    <scope>NUCLEOTIDE SEQUENCE</scope>
    <source>
        <strain evidence="10">VKM B-2935</strain>
    </source>
</reference>
<feature type="DNA-binding region" description="OmpR/PhoB-type" evidence="7">
    <location>
        <begin position="124"/>
        <end position="220"/>
    </location>
</feature>
<feature type="domain" description="OmpR/PhoB-type" evidence="9">
    <location>
        <begin position="124"/>
        <end position="220"/>
    </location>
</feature>
<feature type="modified residue" description="4-aspartylphosphate" evidence="6">
    <location>
        <position position="51"/>
    </location>
</feature>
<evidence type="ECO:0000313" key="11">
    <source>
        <dbReference type="Proteomes" id="UP001143328"/>
    </source>
</evidence>
<dbReference type="GO" id="GO:0032993">
    <property type="term" value="C:protein-DNA complex"/>
    <property type="evidence" value="ECO:0007669"/>
    <property type="project" value="TreeGrafter"/>
</dbReference>
<dbReference type="PANTHER" id="PTHR48111:SF67">
    <property type="entry name" value="TRANSCRIPTIONAL REGULATORY PROTEIN TCTD"/>
    <property type="match status" value="1"/>
</dbReference>
<evidence type="ECO:0000256" key="5">
    <source>
        <dbReference type="ARBA" id="ARBA00023163"/>
    </source>
</evidence>
<dbReference type="GO" id="GO:0000156">
    <property type="term" value="F:phosphorelay response regulator activity"/>
    <property type="evidence" value="ECO:0007669"/>
    <property type="project" value="TreeGrafter"/>
</dbReference>
<evidence type="ECO:0000259" key="9">
    <source>
        <dbReference type="PROSITE" id="PS51755"/>
    </source>
</evidence>
<dbReference type="Gene3D" id="1.10.10.10">
    <property type="entry name" value="Winged helix-like DNA-binding domain superfamily/Winged helix DNA-binding domain"/>
    <property type="match status" value="1"/>
</dbReference>
<dbReference type="Pfam" id="PF00072">
    <property type="entry name" value="Response_reg"/>
    <property type="match status" value="1"/>
</dbReference>
<keyword evidence="5" id="KW-0804">Transcription</keyword>
<dbReference type="GO" id="GO:0006355">
    <property type="term" value="P:regulation of DNA-templated transcription"/>
    <property type="evidence" value="ECO:0007669"/>
    <property type="project" value="InterPro"/>
</dbReference>
<evidence type="ECO:0000256" key="1">
    <source>
        <dbReference type="ARBA" id="ARBA00022553"/>
    </source>
</evidence>
<evidence type="ECO:0000259" key="8">
    <source>
        <dbReference type="PROSITE" id="PS50110"/>
    </source>
</evidence>
<dbReference type="InterPro" id="IPR001867">
    <property type="entry name" value="OmpR/PhoB-type_DNA-bd"/>
</dbReference>
<comment type="caution">
    <text evidence="10">The sequence shown here is derived from an EMBL/GenBank/DDBJ whole genome shotgun (WGS) entry which is preliminary data.</text>
</comment>
<dbReference type="CDD" id="cd17624">
    <property type="entry name" value="REC_OmpR_PmrA-like"/>
    <property type="match status" value="1"/>
</dbReference>
<dbReference type="Gene3D" id="3.40.50.2300">
    <property type="match status" value="1"/>
</dbReference>
<evidence type="ECO:0000313" key="10">
    <source>
        <dbReference type="EMBL" id="GLK90781.1"/>
    </source>
</evidence>
<dbReference type="SMART" id="SM00862">
    <property type="entry name" value="Trans_reg_C"/>
    <property type="match status" value="1"/>
</dbReference>
<dbReference type="GO" id="GO:0000976">
    <property type="term" value="F:transcription cis-regulatory region binding"/>
    <property type="evidence" value="ECO:0007669"/>
    <property type="project" value="TreeGrafter"/>
</dbReference>
<protein>
    <submittedName>
        <fullName evidence="10">DNA-binding response regulator</fullName>
    </submittedName>
</protein>
<keyword evidence="3" id="KW-0805">Transcription regulation</keyword>
<name>A0A9W6K797_9PSED</name>
<feature type="domain" description="Response regulatory" evidence="8">
    <location>
        <begin position="2"/>
        <end position="116"/>
    </location>
</feature>
<organism evidence="10 11">
    <name type="scientific">Pseudomonas turukhanskensis</name>
    <dbReference type="NCBI Taxonomy" id="1806536"/>
    <lineage>
        <taxon>Bacteria</taxon>
        <taxon>Pseudomonadati</taxon>
        <taxon>Pseudomonadota</taxon>
        <taxon>Gammaproteobacteria</taxon>
        <taxon>Pseudomonadales</taxon>
        <taxon>Pseudomonadaceae</taxon>
        <taxon>Pseudomonas</taxon>
    </lineage>
</organism>